<sequence>MNQVSLVVVGAGLRGQGYARRAVSSGGARIVAVAEPDPGRRERFAAEFGVTQVFADWTELAAAGRIADGAIIATPDQQHTGPAIALADLGYHLLAEKPMAPTEDEAERIVDAVERNKVIFALCHVLRYTAYTRAVTDVVGSGAIGEIMSIEHLEPVGWWHQAHSFVRGEWSNSRTSTPMLLAKACHDLDWMLYVVGRPVERVSSFGRLSHFRPEARPEGAATRCLDCPIEPTCPYSATRLYFDCLGDPDKEFWPLSAVTSDHTVEGVTRALRDGPYGRCVYDSDNDVVDHQVVSLEFEGGATGSFTMTAFSPFELRKTRLFGTHGYVEGDGVRLRVVDFRTGAEEVVETGGSSVDADHTDGDHALVDAFVEAVAAGDPTLLNSDATTSLAGHRVVWAAERARSAGTVVSL</sequence>
<proteinExistence type="inferred from homology"/>
<dbReference type="InterPro" id="IPR036291">
    <property type="entry name" value="NAD(P)-bd_dom_sf"/>
</dbReference>
<name>A0ABP3DMH9_9ACTN</name>
<evidence type="ECO:0000313" key="4">
    <source>
        <dbReference type="EMBL" id="GAA0235741.1"/>
    </source>
</evidence>
<dbReference type="InterPro" id="IPR000683">
    <property type="entry name" value="Gfo/Idh/MocA-like_OxRdtase_N"/>
</dbReference>
<dbReference type="Gene3D" id="3.40.50.720">
    <property type="entry name" value="NAD(P)-binding Rossmann-like Domain"/>
    <property type="match status" value="1"/>
</dbReference>
<protein>
    <submittedName>
        <fullName evidence="4">Gfo/Idh/MocA family oxidoreductase</fullName>
    </submittedName>
</protein>
<dbReference type="SUPFAM" id="SSF55347">
    <property type="entry name" value="Glyceraldehyde-3-phosphate dehydrogenase-like, C-terminal domain"/>
    <property type="match status" value="1"/>
</dbReference>
<dbReference type="InterPro" id="IPR004104">
    <property type="entry name" value="Gfo/Idh/MocA-like_OxRdtase_C"/>
</dbReference>
<dbReference type="SUPFAM" id="SSF51735">
    <property type="entry name" value="NAD(P)-binding Rossmann-fold domains"/>
    <property type="match status" value="1"/>
</dbReference>
<dbReference type="Pfam" id="PF01408">
    <property type="entry name" value="GFO_IDH_MocA"/>
    <property type="match status" value="1"/>
</dbReference>
<evidence type="ECO:0000256" key="1">
    <source>
        <dbReference type="ARBA" id="ARBA00010928"/>
    </source>
</evidence>
<dbReference type="RefSeq" id="WP_344648605.1">
    <property type="nucleotide sequence ID" value="NZ_BAAAGX010000008.1"/>
</dbReference>
<comment type="caution">
    <text evidence="4">The sequence shown here is derived from an EMBL/GenBank/DDBJ whole genome shotgun (WGS) entry which is preliminary data.</text>
</comment>
<dbReference type="PANTHER" id="PTHR43377:SF2">
    <property type="entry name" value="BINDING ROSSMANN FOLD OXIDOREDUCTASE, PUTATIVE (AFU_ORTHOLOGUE AFUA_4G00560)-RELATED"/>
    <property type="match status" value="1"/>
</dbReference>
<keyword evidence="5" id="KW-1185">Reference proteome</keyword>
<accession>A0ABP3DMH9</accession>
<gene>
    <name evidence="4" type="ORF">GCM10009539_21320</name>
</gene>
<organism evidence="4 5">
    <name type="scientific">Cryptosporangium japonicum</name>
    <dbReference type="NCBI Taxonomy" id="80872"/>
    <lineage>
        <taxon>Bacteria</taxon>
        <taxon>Bacillati</taxon>
        <taxon>Actinomycetota</taxon>
        <taxon>Actinomycetes</taxon>
        <taxon>Cryptosporangiales</taxon>
        <taxon>Cryptosporangiaceae</taxon>
        <taxon>Cryptosporangium</taxon>
    </lineage>
</organism>
<evidence type="ECO:0000259" key="2">
    <source>
        <dbReference type="Pfam" id="PF01408"/>
    </source>
</evidence>
<comment type="similarity">
    <text evidence="1">Belongs to the Gfo/Idh/MocA family.</text>
</comment>
<dbReference type="PANTHER" id="PTHR43377">
    <property type="entry name" value="BILIVERDIN REDUCTASE A"/>
    <property type="match status" value="1"/>
</dbReference>
<dbReference type="InterPro" id="IPR051450">
    <property type="entry name" value="Gfo/Idh/MocA_Oxidoreductases"/>
</dbReference>
<evidence type="ECO:0000313" key="5">
    <source>
        <dbReference type="Proteomes" id="UP001500967"/>
    </source>
</evidence>
<reference evidence="5" key="1">
    <citation type="journal article" date="2019" name="Int. J. Syst. Evol. Microbiol.">
        <title>The Global Catalogue of Microorganisms (GCM) 10K type strain sequencing project: providing services to taxonomists for standard genome sequencing and annotation.</title>
        <authorList>
            <consortium name="The Broad Institute Genomics Platform"/>
            <consortium name="The Broad Institute Genome Sequencing Center for Infectious Disease"/>
            <person name="Wu L."/>
            <person name="Ma J."/>
        </authorList>
    </citation>
    <scope>NUCLEOTIDE SEQUENCE [LARGE SCALE GENOMIC DNA]</scope>
    <source>
        <strain evidence="5">JCM 10425</strain>
    </source>
</reference>
<dbReference type="EMBL" id="BAAAGX010000008">
    <property type="protein sequence ID" value="GAA0235741.1"/>
    <property type="molecule type" value="Genomic_DNA"/>
</dbReference>
<dbReference type="Proteomes" id="UP001500967">
    <property type="component" value="Unassembled WGS sequence"/>
</dbReference>
<feature type="domain" description="Gfo/Idh/MocA-like oxidoreductase N-terminal" evidence="2">
    <location>
        <begin position="6"/>
        <end position="121"/>
    </location>
</feature>
<feature type="domain" description="Gfo/Idh/MocA-like oxidoreductase C-terminal" evidence="3">
    <location>
        <begin position="139"/>
        <end position="408"/>
    </location>
</feature>
<dbReference type="Gene3D" id="3.30.360.10">
    <property type="entry name" value="Dihydrodipicolinate Reductase, domain 2"/>
    <property type="match status" value="1"/>
</dbReference>
<evidence type="ECO:0000259" key="3">
    <source>
        <dbReference type="Pfam" id="PF02894"/>
    </source>
</evidence>
<dbReference type="Pfam" id="PF02894">
    <property type="entry name" value="GFO_IDH_MocA_C"/>
    <property type="match status" value="1"/>
</dbReference>